<dbReference type="Proteomes" id="UP000010824">
    <property type="component" value="Chromosome"/>
</dbReference>
<sequence length="39" mass="4223" precursor="true">MRYNRSILILLIILALSCCIQGALVEAGAPPYPRMSSST</sequence>
<keyword evidence="2" id="KW-1185">Reference proteome</keyword>
<reference evidence="1 2" key="2">
    <citation type="journal article" date="2014" name="Genome Announc.">
        <title>Complete Genome Sequence of Methanoregula formicica SMSPT, a Mesophilic Hydrogenotrophic Methanogen Isolated from a Methanogenic Upflow Anaerobic Sludge Blanket Reactor.</title>
        <authorList>
            <person name="Yamamoto K."/>
            <person name="Tamaki H."/>
            <person name="Cadillo-Quiroz H."/>
            <person name="Imachi H."/>
            <person name="Kyrpides N."/>
            <person name="Woyke T."/>
            <person name="Goodwin L."/>
            <person name="Zinder S.H."/>
            <person name="Kamagata Y."/>
            <person name="Liu W.T."/>
        </authorList>
    </citation>
    <scope>NUCLEOTIDE SEQUENCE [LARGE SCALE GENOMIC DNA]</scope>
    <source>
        <strain evidence="2">DSM 22288 / NBRC 105244 / SMSP</strain>
    </source>
</reference>
<protein>
    <submittedName>
        <fullName evidence="1">Uncharacterized protein</fullName>
    </submittedName>
</protein>
<evidence type="ECO:0000313" key="2">
    <source>
        <dbReference type="Proteomes" id="UP000010824"/>
    </source>
</evidence>
<proteinExistence type="predicted"/>
<accession>L0HDI5</accession>
<evidence type="ECO:0000313" key="1">
    <source>
        <dbReference type="EMBL" id="AGB01383.1"/>
    </source>
</evidence>
<reference evidence="2" key="1">
    <citation type="submission" date="2011-12" db="EMBL/GenBank/DDBJ databases">
        <title>Complete sequence of Methanoregula formicicum SMSP.</title>
        <authorList>
            <person name="Lucas S."/>
            <person name="Han J."/>
            <person name="Lapidus A."/>
            <person name="Cheng J.-F."/>
            <person name="Goodwin L."/>
            <person name="Pitluck S."/>
            <person name="Peters L."/>
            <person name="Ovchinnikova G."/>
            <person name="Teshima H."/>
            <person name="Detter J.C."/>
            <person name="Han C."/>
            <person name="Tapia R."/>
            <person name="Land M."/>
            <person name="Hauser L."/>
            <person name="Kyrpides N."/>
            <person name="Ivanova N."/>
            <person name="Pagani I."/>
            <person name="Imachi H."/>
            <person name="Tamaki H."/>
            <person name="Sekiguchi Y."/>
            <person name="Kamagata Y."/>
            <person name="Cadillo-Quiroz H."/>
            <person name="Zinder S."/>
            <person name="Liu W.-T."/>
            <person name="Woyke T."/>
        </authorList>
    </citation>
    <scope>NUCLEOTIDE SEQUENCE [LARGE SCALE GENOMIC DNA]</scope>
    <source>
        <strain evidence="2">DSM 22288 / NBRC 105244 / SMSP</strain>
    </source>
</reference>
<dbReference type="AlphaFoldDB" id="L0HDI5"/>
<dbReference type="KEGG" id="mfo:Metfor_0305"/>
<dbReference type="InParanoid" id="L0HDI5"/>
<organism evidence="1 2">
    <name type="scientific">Methanoregula formicica (strain DSM 22288 / NBRC 105244 / SMSP)</name>
    <dbReference type="NCBI Taxonomy" id="593750"/>
    <lineage>
        <taxon>Archaea</taxon>
        <taxon>Methanobacteriati</taxon>
        <taxon>Methanobacteriota</taxon>
        <taxon>Stenosarchaea group</taxon>
        <taxon>Methanomicrobia</taxon>
        <taxon>Methanomicrobiales</taxon>
        <taxon>Methanoregulaceae</taxon>
        <taxon>Methanoregula</taxon>
    </lineage>
</organism>
<dbReference type="PROSITE" id="PS51257">
    <property type="entry name" value="PROKAR_LIPOPROTEIN"/>
    <property type="match status" value="1"/>
</dbReference>
<gene>
    <name evidence="1" type="ordered locus">Metfor_0305</name>
</gene>
<dbReference type="HOGENOM" id="CLU_3302708_0_0_2"/>
<name>L0HDI5_METFS</name>
<dbReference type="EMBL" id="CP003167">
    <property type="protein sequence ID" value="AGB01383.1"/>
    <property type="molecule type" value="Genomic_DNA"/>
</dbReference>